<sequence length="157" mass="17494">MSTNPDFSPKHHITGRNGKRQTRAARIQTGQKGLHFIKIGIKKRTDDIFGRDSETAMPVKRPQITPEEMEELKEMRRKALGRTPKEKGVPPASAPLETSQIVERADTNKSESQNGIKKGPEQVESTRPGPALKNAGEVCRSRTCDPVIKSHLLYQLS</sequence>
<proteinExistence type="predicted"/>
<feature type="region of interest" description="Disordered" evidence="1">
    <location>
        <begin position="78"/>
        <end position="138"/>
    </location>
</feature>
<dbReference type="EMBL" id="LO017727">
    <property type="protein sequence ID" value="CRH04284.1"/>
    <property type="molecule type" value="Genomic_DNA"/>
</dbReference>
<feature type="region of interest" description="Disordered" evidence="1">
    <location>
        <begin position="49"/>
        <end position="68"/>
    </location>
</feature>
<dbReference type="AlphaFoldDB" id="A0A1S7LDT5"/>
<name>A0A1S7LDT5_MAGMO</name>
<feature type="region of interest" description="Disordered" evidence="1">
    <location>
        <begin position="1"/>
        <end position="31"/>
    </location>
</feature>
<feature type="compositionally biased region" description="Basic residues" evidence="1">
    <location>
        <begin position="10"/>
        <end position="23"/>
    </location>
</feature>
<evidence type="ECO:0000256" key="1">
    <source>
        <dbReference type="SAM" id="MobiDB-lite"/>
    </source>
</evidence>
<protein>
    <submittedName>
        <fullName evidence="2">Uncharacterized protein</fullName>
    </submittedName>
</protein>
<accession>A0A1S7LDT5</accession>
<reference evidence="2" key="1">
    <citation type="submission" date="2015-04" db="EMBL/GenBank/DDBJ databases">
        <authorList>
            <person name="Syromyatnikov M.Y."/>
            <person name="Popov V.N."/>
        </authorList>
    </citation>
    <scope>NUCLEOTIDE SEQUENCE</scope>
    <source>
        <strain evidence="2">MO-1</strain>
    </source>
</reference>
<evidence type="ECO:0000313" key="2">
    <source>
        <dbReference type="EMBL" id="CRH04284.1"/>
    </source>
</evidence>
<organism evidence="2">
    <name type="scientific">Magnetococcus massalia (strain MO-1)</name>
    <dbReference type="NCBI Taxonomy" id="451514"/>
    <lineage>
        <taxon>Bacteria</taxon>
        <taxon>Pseudomonadati</taxon>
        <taxon>Pseudomonadota</taxon>
        <taxon>Magnetococcia</taxon>
        <taxon>Magnetococcales</taxon>
        <taxon>Magnetococcaceae</taxon>
        <taxon>Magnetococcus</taxon>
    </lineage>
</organism>
<gene>
    <name evidence="2" type="ORF">MAGMO_0068</name>
</gene>